<dbReference type="Proteomes" id="UP000826661">
    <property type="component" value="Chromosome I"/>
</dbReference>
<evidence type="ECO:0000313" key="1">
    <source>
        <dbReference type="EMBL" id="QYS94946.1"/>
    </source>
</evidence>
<keyword evidence="2" id="KW-1185">Reference proteome</keyword>
<proteinExistence type="predicted"/>
<dbReference type="EMBL" id="CP075864">
    <property type="protein sequence ID" value="QYS94946.1"/>
    <property type="molecule type" value="Genomic_DNA"/>
</dbReference>
<name>A0A8G0L3D6_9HYPO</name>
<accession>A0A8G0L3D6</accession>
<reference evidence="1 2" key="1">
    <citation type="journal article" date="2021" name="BMC Genomics">
        <title>Telomere-to-telomere genome assembly of asparaginase-producing Trichoderma simmonsii.</title>
        <authorList>
            <person name="Chung D."/>
            <person name="Kwon Y.M."/>
            <person name="Yang Y."/>
        </authorList>
    </citation>
    <scope>NUCLEOTIDE SEQUENCE [LARGE SCALE GENOMIC DNA]</scope>
    <source>
        <strain evidence="1 2">GH-Sj1</strain>
    </source>
</reference>
<protein>
    <submittedName>
        <fullName evidence="1">Uncharacterized protein</fullName>
    </submittedName>
</protein>
<dbReference type="AlphaFoldDB" id="A0A8G0L3D6"/>
<sequence>MYSCSVLRGPGTGTRVYSYWTVPYPAWFSSEGAGRYRALGPLRPTSRREPTINAFPQPCSQSFSLLNAQRRGGARSWNLAILLPLPKHLRSSSASLASVKPIFASSEFSEAIRFQNFLRYLCHEHDADLPLVGSKFYIP</sequence>
<organism evidence="1 2">
    <name type="scientific">Trichoderma simmonsii</name>
    <dbReference type="NCBI Taxonomy" id="1491479"/>
    <lineage>
        <taxon>Eukaryota</taxon>
        <taxon>Fungi</taxon>
        <taxon>Dikarya</taxon>
        <taxon>Ascomycota</taxon>
        <taxon>Pezizomycotina</taxon>
        <taxon>Sordariomycetes</taxon>
        <taxon>Hypocreomycetidae</taxon>
        <taxon>Hypocreales</taxon>
        <taxon>Hypocreaceae</taxon>
        <taxon>Trichoderma</taxon>
    </lineage>
</organism>
<evidence type="ECO:0000313" key="2">
    <source>
        <dbReference type="Proteomes" id="UP000826661"/>
    </source>
</evidence>
<gene>
    <name evidence="1" type="ORF">H0G86_002264</name>
</gene>